<reference evidence="2" key="1">
    <citation type="submission" date="2014-09" db="EMBL/GenBank/DDBJ databases">
        <authorList>
            <person name="Magalhaes I.L.F."/>
            <person name="Oliveira U."/>
            <person name="Santos F.R."/>
            <person name="Vidigal T.H.D.A."/>
            <person name="Brescovit A.D."/>
            <person name="Santos A.J."/>
        </authorList>
    </citation>
    <scope>NUCLEOTIDE SEQUENCE</scope>
    <source>
        <tissue evidence="2">Shoot tissue taken approximately 20 cm above the soil surface</tissue>
    </source>
</reference>
<sequence>MRVCTRRHHYSDSRSNREPVPEAPPQI</sequence>
<dbReference type="AlphaFoldDB" id="A0A0A9DJG6"/>
<feature type="region of interest" description="Disordered" evidence="1">
    <location>
        <begin position="1"/>
        <end position="27"/>
    </location>
</feature>
<proteinExistence type="predicted"/>
<evidence type="ECO:0000313" key="2">
    <source>
        <dbReference type="EMBL" id="JAD83917.1"/>
    </source>
</evidence>
<dbReference type="EMBL" id="GBRH01213978">
    <property type="protein sequence ID" value="JAD83917.1"/>
    <property type="molecule type" value="Transcribed_RNA"/>
</dbReference>
<feature type="compositionally biased region" description="Basic and acidic residues" evidence="1">
    <location>
        <begin position="10"/>
        <end position="20"/>
    </location>
</feature>
<organism evidence="2">
    <name type="scientific">Arundo donax</name>
    <name type="common">Giant reed</name>
    <name type="synonym">Donax arundinaceus</name>
    <dbReference type="NCBI Taxonomy" id="35708"/>
    <lineage>
        <taxon>Eukaryota</taxon>
        <taxon>Viridiplantae</taxon>
        <taxon>Streptophyta</taxon>
        <taxon>Embryophyta</taxon>
        <taxon>Tracheophyta</taxon>
        <taxon>Spermatophyta</taxon>
        <taxon>Magnoliopsida</taxon>
        <taxon>Liliopsida</taxon>
        <taxon>Poales</taxon>
        <taxon>Poaceae</taxon>
        <taxon>PACMAD clade</taxon>
        <taxon>Arundinoideae</taxon>
        <taxon>Arundineae</taxon>
        <taxon>Arundo</taxon>
    </lineage>
</organism>
<reference evidence="2" key="2">
    <citation type="journal article" date="2015" name="Data Brief">
        <title>Shoot transcriptome of the giant reed, Arundo donax.</title>
        <authorList>
            <person name="Barrero R.A."/>
            <person name="Guerrero F.D."/>
            <person name="Moolhuijzen P."/>
            <person name="Goolsby J.A."/>
            <person name="Tidwell J."/>
            <person name="Bellgard S.E."/>
            <person name="Bellgard M.I."/>
        </authorList>
    </citation>
    <scope>NUCLEOTIDE SEQUENCE</scope>
    <source>
        <tissue evidence="2">Shoot tissue taken approximately 20 cm above the soil surface</tissue>
    </source>
</reference>
<evidence type="ECO:0000256" key="1">
    <source>
        <dbReference type="SAM" id="MobiDB-lite"/>
    </source>
</evidence>
<accession>A0A0A9DJG6</accession>
<name>A0A0A9DJG6_ARUDO</name>
<protein>
    <submittedName>
        <fullName evidence="2">Uncharacterized protein</fullName>
    </submittedName>
</protein>